<feature type="active site" evidence="4">
    <location>
        <position position="253"/>
    </location>
</feature>
<dbReference type="AlphaFoldDB" id="A0AAV3T1N4"/>
<dbReference type="FunFam" id="3.40.605.10:FF:000010">
    <property type="entry name" value="N-succinylglutamate 5-semialdehyde dehydrogenase"/>
    <property type="match status" value="1"/>
</dbReference>
<dbReference type="NCBIfam" id="NF006916">
    <property type="entry name" value="PRK09407.1"/>
    <property type="match status" value="1"/>
</dbReference>
<evidence type="ECO:0000256" key="4">
    <source>
        <dbReference type="PROSITE-ProRule" id="PRU10007"/>
    </source>
</evidence>
<dbReference type="Gene3D" id="3.40.309.10">
    <property type="entry name" value="Aldehyde Dehydrogenase, Chain A, domain 2"/>
    <property type="match status" value="1"/>
</dbReference>
<dbReference type="InterPro" id="IPR029510">
    <property type="entry name" value="Ald_DH_CS_GLU"/>
</dbReference>
<dbReference type="PANTHER" id="PTHR43353">
    <property type="entry name" value="SUCCINATE-SEMIALDEHYDE DEHYDROGENASE, MITOCHONDRIAL"/>
    <property type="match status" value="1"/>
</dbReference>
<name>A0AAV3T1N4_9EURY</name>
<proteinExistence type="inferred from homology"/>
<dbReference type="PROSITE" id="PS00687">
    <property type="entry name" value="ALDEHYDE_DEHYDR_GLU"/>
    <property type="match status" value="1"/>
</dbReference>
<dbReference type="InterPro" id="IPR015590">
    <property type="entry name" value="Aldehyde_DH_dom"/>
</dbReference>
<dbReference type="GeneID" id="68572007"/>
<dbReference type="GO" id="GO:0004777">
    <property type="term" value="F:succinate-semialdehyde dehydrogenase (NAD+) activity"/>
    <property type="evidence" value="ECO:0007669"/>
    <property type="project" value="TreeGrafter"/>
</dbReference>
<dbReference type="Proteomes" id="UP001500194">
    <property type="component" value="Unassembled WGS sequence"/>
</dbReference>
<protein>
    <submittedName>
        <fullName evidence="7">Succinic semialdehyde dehydrogenase</fullName>
    </submittedName>
</protein>
<dbReference type="Pfam" id="PF00171">
    <property type="entry name" value="Aldedh"/>
    <property type="match status" value="1"/>
</dbReference>
<dbReference type="InterPro" id="IPR050740">
    <property type="entry name" value="Aldehyde_DH_Superfamily"/>
</dbReference>
<evidence type="ECO:0000259" key="6">
    <source>
        <dbReference type="Pfam" id="PF00171"/>
    </source>
</evidence>
<dbReference type="SUPFAM" id="SSF53720">
    <property type="entry name" value="ALDH-like"/>
    <property type="match status" value="1"/>
</dbReference>
<reference evidence="7 8" key="1">
    <citation type="journal article" date="2019" name="Int. J. Syst. Evol. Microbiol.">
        <title>The Global Catalogue of Microorganisms (GCM) 10K type strain sequencing project: providing services to taxonomists for standard genome sequencing and annotation.</title>
        <authorList>
            <consortium name="The Broad Institute Genomics Platform"/>
            <consortium name="The Broad Institute Genome Sequencing Center for Infectious Disease"/>
            <person name="Wu L."/>
            <person name="Ma J."/>
        </authorList>
    </citation>
    <scope>NUCLEOTIDE SEQUENCE [LARGE SCALE GENOMIC DNA]</scope>
    <source>
        <strain evidence="7 8">JCM 16327</strain>
    </source>
</reference>
<dbReference type="GO" id="GO:0009450">
    <property type="term" value="P:gamma-aminobutyric acid catabolic process"/>
    <property type="evidence" value="ECO:0007669"/>
    <property type="project" value="TreeGrafter"/>
</dbReference>
<dbReference type="PANTHER" id="PTHR43353:SF5">
    <property type="entry name" value="SUCCINATE-SEMIALDEHYDE DEHYDROGENASE, MITOCHONDRIAL"/>
    <property type="match status" value="1"/>
</dbReference>
<dbReference type="CDD" id="cd07101">
    <property type="entry name" value="ALDH_SSADH2_GabD2"/>
    <property type="match status" value="1"/>
</dbReference>
<evidence type="ECO:0000256" key="3">
    <source>
        <dbReference type="ARBA" id="ARBA00023002"/>
    </source>
</evidence>
<evidence type="ECO:0000256" key="2">
    <source>
        <dbReference type="ARBA" id="ARBA00022857"/>
    </source>
</evidence>
<evidence type="ECO:0000313" key="8">
    <source>
        <dbReference type="Proteomes" id="UP001500194"/>
    </source>
</evidence>
<evidence type="ECO:0000256" key="1">
    <source>
        <dbReference type="ARBA" id="ARBA00009986"/>
    </source>
</evidence>
<keyword evidence="3 5" id="KW-0560">Oxidoreductase</keyword>
<keyword evidence="8" id="KW-1185">Reference proteome</keyword>
<dbReference type="InterPro" id="IPR012394">
    <property type="entry name" value="Aldehyde_DH_NAD(P)"/>
</dbReference>
<keyword evidence="2" id="KW-0521">NADP</keyword>
<dbReference type="EMBL" id="BAAADU010000002">
    <property type="protein sequence ID" value="GAA0648400.1"/>
    <property type="molecule type" value="Genomic_DNA"/>
</dbReference>
<organism evidence="7 8">
    <name type="scientific">Salarchaeum japonicum</name>
    <dbReference type="NCBI Taxonomy" id="555573"/>
    <lineage>
        <taxon>Archaea</taxon>
        <taxon>Methanobacteriati</taxon>
        <taxon>Methanobacteriota</taxon>
        <taxon>Stenosarchaea group</taxon>
        <taxon>Halobacteria</taxon>
        <taxon>Halobacteriales</taxon>
        <taxon>Halobacteriaceae</taxon>
    </lineage>
</organism>
<gene>
    <name evidence="7" type="ORF">GCM10009019_08690</name>
</gene>
<sequence>MDTAWANPDRLAALREGLTRVGDRPTFPVEAPFTGERIADVPACIAADVDAAVAQAREAGTAWAARPVAERADVLSDFHDIVLDRQDDLLDVMQLETGKTRRDAFEEVLDVAATAQHYATRTDLLASERRAGALPGLTKTVVHRHPVGVVGLITPWNYPLTLTVSDALPALLAGNGVVLKPDESTTHTALLARDLLEDAGLPPGLLQVVSGDGADLGEPLISRVDHIGFTGSTAVGREVGALAGEHLTDVSLELGGKNPLLVLDDADPEKAAAGAVRASFANAGQLCISTERLYVHADAYDEFVDAFVRETRNLALGAGFEYGPEMGSLQSEQQLEKVAAHVEDAVARGATVLAGGRDRPDLGPYFYEPTVLEDVTAEMTLSGEETFGPVVALYEVDSVEEAVERANDSPYGLNASVWTTDTDRGERVAERIECGTVNVNEGYAAAWASIDAPMGGMKDSGVGRRHGDEGLLKYTESQTVATQRGVRIDPGPLPQSLWTAGLTLGLRALKRVSGWVR</sequence>
<dbReference type="RefSeq" id="WP_227261424.1">
    <property type="nucleotide sequence ID" value="NZ_BAAADU010000002.1"/>
</dbReference>
<comment type="similarity">
    <text evidence="1 5">Belongs to the aldehyde dehydrogenase family.</text>
</comment>
<dbReference type="PIRSF" id="PIRSF036492">
    <property type="entry name" value="ALDH"/>
    <property type="match status" value="1"/>
</dbReference>
<dbReference type="InterPro" id="IPR016163">
    <property type="entry name" value="Ald_DH_C"/>
</dbReference>
<dbReference type="InterPro" id="IPR016162">
    <property type="entry name" value="Ald_DH_N"/>
</dbReference>
<comment type="caution">
    <text evidence="7">The sequence shown here is derived from an EMBL/GenBank/DDBJ whole genome shotgun (WGS) entry which is preliminary data.</text>
</comment>
<feature type="domain" description="Aldehyde dehydrogenase" evidence="6">
    <location>
        <begin position="25"/>
        <end position="480"/>
    </location>
</feature>
<dbReference type="Gene3D" id="3.40.605.10">
    <property type="entry name" value="Aldehyde Dehydrogenase, Chain A, domain 1"/>
    <property type="match status" value="1"/>
</dbReference>
<dbReference type="InterPro" id="IPR016161">
    <property type="entry name" value="Ald_DH/histidinol_DH"/>
</dbReference>
<evidence type="ECO:0000313" key="7">
    <source>
        <dbReference type="EMBL" id="GAA0648400.1"/>
    </source>
</evidence>
<dbReference type="GO" id="GO:0006081">
    <property type="term" value="P:aldehyde metabolic process"/>
    <property type="evidence" value="ECO:0007669"/>
    <property type="project" value="InterPro"/>
</dbReference>
<evidence type="ECO:0000256" key="5">
    <source>
        <dbReference type="RuleBase" id="RU003345"/>
    </source>
</evidence>
<accession>A0AAV3T1N4</accession>
<dbReference type="FunFam" id="3.40.309.10:FF:000009">
    <property type="entry name" value="Aldehyde dehydrogenase A"/>
    <property type="match status" value="1"/>
</dbReference>